<gene>
    <name evidence="2" type="ORF">V6M85_02515</name>
</gene>
<dbReference type="Pfam" id="PF05168">
    <property type="entry name" value="HEPN"/>
    <property type="match status" value="1"/>
</dbReference>
<dbReference type="SUPFAM" id="SSF81593">
    <property type="entry name" value="Nucleotidyltransferase substrate binding subunit/domain"/>
    <property type="match status" value="1"/>
</dbReference>
<keyword evidence="3" id="KW-1185">Reference proteome</keyword>
<sequence length="120" mass="13769">MRRDLDYNWACFKAEQSAQFAIKAYLILIGRQYFSRDLLTLLRRTELNVDASILECASFLSKVYIPSRYPDALPEGVTPYAVYTEGDKRKAIECAKQIIEMVMNAGESLRRKEEEEGGGY</sequence>
<dbReference type="Proteomes" id="UP001432202">
    <property type="component" value="Chromosome"/>
</dbReference>
<proteinExistence type="predicted"/>
<dbReference type="SMART" id="SM00748">
    <property type="entry name" value="HEPN"/>
    <property type="match status" value="1"/>
</dbReference>
<dbReference type="AlphaFoldDB" id="A0AAX4L210"/>
<evidence type="ECO:0000313" key="3">
    <source>
        <dbReference type="Proteomes" id="UP001432202"/>
    </source>
</evidence>
<dbReference type="PROSITE" id="PS50910">
    <property type="entry name" value="HEPN"/>
    <property type="match status" value="1"/>
</dbReference>
<dbReference type="Gene3D" id="1.20.120.330">
    <property type="entry name" value="Nucleotidyltransferases domain 2"/>
    <property type="match status" value="1"/>
</dbReference>
<dbReference type="GeneID" id="89335605"/>
<evidence type="ECO:0000313" key="2">
    <source>
        <dbReference type="EMBL" id="WWQ60975.1"/>
    </source>
</evidence>
<organism evidence="2 3">
    <name type="scientific">Sulfolobus tengchongensis</name>
    <dbReference type="NCBI Taxonomy" id="207809"/>
    <lineage>
        <taxon>Archaea</taxon>
        <taxon>Thermoproteota</taxon>
        <taxon>Thermoprotei</taxon>
        <taxon>Sulfolobales</taxon>
        <taxon>Sulfolobaceae</taxon>
        <taxon>Sulfolobus</taxon>
    </lineage>
</organism>
<accession>A0AAX4L210</accession>
<protein>
    <submittedName>
        <fullName evidence="2">HEPN domain-containing protein</fullName>
    </submittedName>
</protein>
<name>A0AAX4L210_9CREN</name>
<dbReference type="InterPro" id="IPR007842">
    <property type="entry name" value="HEPN_dom"/>
</dbReference>
<dbReference type="EMBL" id="CP146016">
    <property type="protein sequence ID" value="WWQ60975.1"/>
    <property type="molecule type" value="Genomic_DNA"/>
</dbReference>
<reference evidence="2 3" key="1">
    <citation type="submission" date="2024-02" db="EMBL/GenBank/DDBJ databases">
        <title>STSV induces naive adaptation in Sulfolobus.</title>
        <authorList>
            <person name="Xiang X."/>
            <person name="Song M."/>
        </authorList>
    </citation>
    <scope>NUCLEOTIDE SEQUENCE [LARGE SCALE GENOMIC DNA]</scope>
    <source>
        <strain evidence="2 3">RT2</strain>
    </source>
</reference>
<feature type="domain" description="HEPN" evidence="1">
    <location>
        <begin position="1"/>
        <end position="98"/>
    </location>
</feature>
<evidence type="ECO:0000259" key="1">
    <source>
        <dbReference type="PROSITE" id="PS50910"/>
    </source>
</evidence>
<dbReference type="RefSeq" id="WP_338602583.1">
    <property type="nucleotide sequence ID" value="NZ_CP146016.1"/>
</dbReference>